<comment type="caution">
    <text evidence="2">The sequence shown here is derived from an EMBL/GenBank/DDBJ whole genome shotgun (WGS) entry which is preliminary data.</text>
</comment>
<reference evidence="2 3" key="1">
    <citation type="submission" date="2015-12" db="EMBL/GenBank/DDBJ databases">
        <authorList>
            <person name="Shamseldin A."/>
            <person name="Moawad H."/>
            <person name="Abd El-Rahim W.M."/>
            <person name="Sadowsky M.J."/>
        </authorList>
    </citation>
    <scope>NUCLEOTIDE SEQUENCE [LARGE SCALE GENOMIC DNA]</scope>
    <source>
        <strain evidence="2 3">JC234</strain>
    </source>
</reference>
<organism evidence="2 3">
    <name type="scientific">Hoeflea olei</name>
    <dbReference type="NCBI Taxonomy" id="1480615"/>
    <lineage>
        <taxon>Bacteria</taxon>
        <taxon>Pseudomonadati</taxon>
        <taxon>Pseudomonadota</taxon>
        <taxon>Alphaproteobacteria</taxon>
        <taxon>Hyphomicrobiales</taxon>
        <taxon>Rhizobiaceae</taxon>
        <taxon>Hoeflea</taxon>
    </lineage>
</organism>
<proteinExistence type="predicted"/>
<dbReference type="RefSeq" id="WP_066174551.1">
    <property type="nucleotide sequence ID" value="NZ_LQZT01000001.1"/>
</dbReference>
<dbReference type="Pfam" id="PF13521">
    <property type="entry name" value="AAA_28"/>
    <property type="match status" value="1"/>
</dbReference>
<protein>
    <submittedName>
        <fullName evidence="2">ATPase</fullName>
    </submittedName>
</protein>
<name>A0A1C1Z1H2_9HYPH</name>
<dbReference type="AlphaFoldDB" id="A0A1C1Z1H2"/>
<dbReference type="Proteomes" id="UP000094795">
    <property type="component" value="Unassembled WGS sequence"/>
</dbReference>
<dbReference type="OrthoDB" id="5638848at2"/>
<sequence>MCDHMFVVTGGPGSGKTSLIDALVRRGHRSMPEAGRAIIQDQVRIGGSSLPWGDRAMFAELMLGWELRSHHEASTLEGPVLMDRGIPDVVGYLTLCGLPVPDHVETAARLYRYNSRVFIAPYWDAIFAQDAERKQDRQEAEATARVMAETYARLGYQLIELPRTSVEARADFIETQLSSR</sequence>
<evidence type="ECO:0000259" key="1">
    <source>
        <dbReference type="Pfam" id="PF13521"/>
    </source>
</evidence>
<feature type="domain" description="NadR/Ttd14 AAA" evidence="1">
    <location>
        <begin position="6"/>
        <end position="169"/>
    </location>
</feature>
<gene>
    <name evidence="2" type="ORF">AWJ14_11210</name>
</gene>
<accession>A0A1C1Z1H2</accession>
<dbReference type="STRING" id="1480615.AWJ14_11210"/>
<dbReference type="InterPro" id="IPR027417">
    <property type="entry name" value="P-loop_NTPase"/>
</dbReference>
<dbReference type="EMBL" id="LQZT01000001">
    <property type="protein sequence ID" value="OCW59569.1"/>
    <property type="molecule type" value="Genomic_DNA"/>
</dbReference>
<evidence type="ECO:0000313" key="3">
    <source>
        <dbReference type="Proteomes" id="UP000094795"/>
    </source>
</evidence>
<evidence type="ECO:0000313" key="2">
    <source>
        <dbReference type="EMBL" id="OCW59569.1"/>
    </source>
</evidence>
<dbReference type="InterPro" id="IPR038727">
    <property type="entry name" value="NadR/Ttd14_AAA_dom"/>
</dbReference>
<keyword evidence="3" id="KW-1185">Reference proteome</keyword>
<dbReference type="SUPFAM" id="SSF52540">
    <property type="entry name" value="P-loop containing nucleoside triphosphate hydrolases"/>
    <property type="match status" value="1"/>
</dbReference>
<dbReference type="Gene3D" id="3.40.50.300">
    <property type="entry name" value="P-loop containing nucleotide triphosphate hydrolases"/>
    <property type="match status" value="1"/>
</dbReference>